<dbReference type="GO" id="GO:0003677">
    <property type="term" value="F:DNA binding"/>
    <property type="evidence" value="ECO:0007669"/>
    <property type="project" value="InterPro"/>
</dbReference>
<dbReference type="GO" id="GO:0004803">
    <property type="term" value="F:transposase activity"/>
    <property type="evidence" value="ECO:0007669"/>
    <property type="project" value="InterPro"/>
</dbReference>
<keyword evidence="2" id="KW-0614">Plasmid</keyword>
<name>A0AAJ4N9C8_AGRTU</name>
<dbReference type="InterPro" id="IPR003346">
    <property type="entry name" value="Transposase_20"/>
</dbReference>
<evidence type="ECO:0000313" key="2">
    <source>
        <dbReference type="EMBL" id="QTG17091.1"/>
    </source>
</evidence>
<gene>
    <name evidence="2" type="ORF">G6M86_27080</name>
</gene>
<dbReference type="RefSeq" id="WP_416333639.1">
    <property type="nucleotide sequence ID" value="NZ_CP049219.1"/>
</dbReference>
<organism evidence="2 3">
    <name type="scientific">Agrobacterium tumefaciens</name>
    <dbReference type="NCBI Taxonomy" id="358"/>
    <lineage>
        <taxon>Bacteria</taxon>
        <taxon>Pseudomonadati</taxon>
        <taxon>Pseudomonadota</taxon>
        <taxon>Alphaproteobacteria</taxon>
        <taxon>Hyphomicrobiales</taxon>
        <taxon>Rhizobiaceae</taxon>
        <taxon>Rhizobium/Agrobacterium group</taxon>
        <taxon>Agrobacterium</taxon>
        <taxon>Agrobacterium tumefaciens complex</taxon>
    </lineage>
</organism>
<sequence length="93" mass="10201">MITIPGFGPVVAPAYTSIIDVPALFRDPKAVGSALGLTPRLRQLGETDRVGRISRCGDAMMSLSYRAVRSRWRRMFVCATPTKRRSYARGVSG</sequence>
<protein>
    <submittedName>
        <fullName evidence="2">IS110 family transposase</fullName>
    </submittedName>
</protein>
<dbReference type="Pfam" id="PF02371">
    <property type="entry name" value="Transposase_20"/>
    <property type="match status" value="1"/>
</dbReference>
<evidence type="ECO:0000313" key="3">
    <source>
        <dbReference type="Proteomes" id="UP000663946"/>
    </source>
</evidence>
<dbReference type="AlphaFoldDB" id="A0AAJ4N9C8"/>
<proteinExistence type="predicted"/>
<geneLocation type="plasmid" evidence="2 3">
    <name>pQ15_94_2</name>
</geneLocation>
<reference evidence="2" key="1">
    <citation type="submission" date="2020-02" db="EMBL/GenBank/DDBJ databases">
        <title>Unexpected conservation and global transmission of agrobacterial virulence plasmids.</title>
        <authorList>
            <person name="Weisberg A.J."/>
            <person name="Davis E.W. II"/>
            <person name="Tabima J.R."/>
            <person name="Belcher M.S."/>
            <person name="Miller M."/>
            <person name="Kuo C.-H."/>
            <person name="Loper J.E."/>
            <person name="Grunwald N.J."/>
            <person name="Putnam M.L."/>
            <person name="Chang J.H."/>
        </authorList>
    </citation>
    <scope>NUCLEOTIDE SEQUENCE</scope>
    <source>
        <strain evidence="2">Q15/94</strain>
        <plasmid evidence="2">pQ15_94_2</plasmid>
    </source>
</reference>
<dbReference type="Proteomes" id="UP000663946">
    <property type="component" value="Plasmid pQ15_94_2"/>
</dbReference>
<evidence type="ECO:0000259" key="1">
    <source>
        <dbReference type="Pfam" id="PF02371"/>
    </source>
</evidence>
<dbReference type="GO" id="GO:0006313">
    <property type="term" value="P:DNA transposition"/>
    <property type="evidence" value="ECO:0007669"/>
    <property type="project" value="InterPro"/>
</dbReference>
<dbReference type="EMBL" id="CP049219">
    <property type="protein sequence ID" value="QTG17091.1"/>
    <property type="molecule type" value="Genomic_DNA"/>
</dbReference>
<feature type="domain" description="Transposase IS116/IS110/IS902 C-terminal" evidence="1">
    <location>
        <begin position="3"/>
        <end position="61"/>
    </location>
</feature>
<accession>A0AAJ4N9C8</accession>